<dbReference type="InterPro" id="IPR003660">
    <property type="entry name" value="HAMP_dom"/>
</dbReference>
<dbReference type="STRING" id="582672.SAMN05216360_110134"/>
<name>A0A1H0DE62_9HYPH</name>
<dbReference type="SMART" id="SM00283">
    <property type="entry name" value="MA"/>
    <property type="match status" value="1"/>
</dbReference>
<dbReference type="InterPro" id="IPR004090">
    <property type="entry name" value="Chemotax_Me-accpt_rcpt"/>
</dbReference>
<evidence type="ECO:0000313" key="8">
    <source>
        <dbReference type="EMBL" id="SDN68557.1"/>
    </source>
</evidence>
<dbReference type="Proteomes" id="UP000198704">
    <property type="component" value="Unassembled WGS sequence"/>
</dbReference>
<evidence type="ECO:0000256" key="5">
    <source>
        <dbReference type="SAM" id="Phobius"/>
    </source>
</evidence>
<evidence type="ECO:0000256" key="1">
    <source>
        <dbReference type="ARBA" id="ARBA00023224"/>
    </source>
</evidence>
<keyword evidence="1 3" id="KW-0807">Transducer</keyword>
<dbReference type="PROSITE" id="PS50111">
    <property type="entry name" value="CHEMOTAXIS_TRANSDUC_2"/>
    <property type="match status" value="1"/>
</dbReference>
<dbReference type="GO" id="GO:0007165">
    <property type="term" value="P:signal transduction"/>
    <property type="evidence" value="ECO:0007669"/>
    <property type="project" value="UniProtKB-KW"/>
</dbReference>
<dbReference type="SUPFAM" id="SSF58104">
    <property type="entry name" value="Methyl-accepting chemotaxis protein (MCP) signaling domain"/>
    <property type="match status" value="1"/>
</dbReference>
<protein>
    <submittedName>
        <fullName evidence="8">Methyl-accepting chemotaxis protein</fullName>
    </submittedName>
</protein>
<keyword evidence="5" id="KW-1133">Transmembrane helix</keyword>
<comment type="similarity">
    <text evidence="2">Belongs to the methyl-accepting chemotaxis (MCP) protein family.</text>
</comment>
<organism evidence="8 9">
    <name type="scientific">Methylobacterium phyllostachyos</name>
    <dbReference type="NCBI Taxonomy" id="582672"/>
    <lineage>
        <taxon>Bacteria</taxon>
        <taxon>Pseudomonadati</taxon>
        <taxon>Pseudomonadota</taxon>
        <taxon>Alphaproteobacteria</taxon>
        <taxon>Hyphomicrobiales</taxon>
        <taxon>Methylobacteriaceae</taxon>
        <taxon>Methylobacterium</taxon>
    </lineage>
</organism>
<dbReference type="GO" id="GO:0016020">
    <property type="term" value="C:membrane"/>
    <property type="evidence" value="ECO:0007669"/>
    <property type="project" value="InterPro"/>
</dbReference>
<keyword evidence="4" id="KW-0175">Coiled coil</keyword>
<keyword evidence="5" id="KW-0812">Transmembrane</keyword>
<proteinExistence type="inferred from homology"/>
<dbReference type="AlphaFoldDB" id="A0A1H0DE62"/>
<dbReference type="SMART" id="SM00304">
    <property type="entry name" value="HAMP"/>
    <property type="match status" value="1"/>
</dbReference>
<feature type="domain" description="HAMP" evidence="7">
    <location>
        <begin position="214"/>
        <end position="267"/>
    </location>
</feature>
<feature type="transmembrane region" description="Helical" evidence="5">
    <location>
        <begin position="192"/>
        <end position="217"/>
    </location>
</feature>
<dbReference type="PANTHER" id="PTHR32089">
    <property type="entry name" value="METHYL-ACCEPTING CHEMOTAXIS PROTEIN MCPB"/>
    <property type="match status" value="1"/>
</dbReference>
<feature type="coiled-coil region" evidence="4">
    <location>
        <begin position="258"/>
        <end position="285"/>
    </location>
</feature>
<dbReference type="Gene3D" id="1.10.287.950">
    <property type="entry name" value="Methyl-accepting chemotaxis protein"/>
    <property type="match status" value="1"/>
</dbReference>
<sequence>MRFLRDARLAVKISAPILIMLMAITFLVTYSLSEFDMMEKRDQYLVDYYFVRLEAFSQVRERFLEAALMNRNIVIGQPESDIQDFRTRYDEAVKAVADSIATLAAGSRRKEIRDIQLEIGKLARDYFDLLDRSNALALRDDRAAAIQVGLVAGREIRARFDKVSRDYEALARARLNEAKAASQREAEEAHTVLIGSALASLLAALGLSAVIVVFGVARPLQRLVAVLQRMAKGDVDATIPEARRGDEIGIVGRAVEEIKAMVARNAAAEAELRRQAEAAASVERRRNRMELARTFEEAVAGIVERVSSSAGELQKTAHQMTTTAQETASQSGTVASAAEEAAANINTVAASVEELGSSIQEIGRQASGSSQLAQQAVGEADQTAGLVSELKDAVSEIGDVVRLISSIAEQTNLLALNATIEAARAGEAGRGFAVVAGEVKALAEKTARATDGIAEQIGRIQGVTGAAVGAIGTIIERIREINGVAVATAAAVEEQDAATREIVRGVAHATQGAAEVTGNIAGVAMASERTEAAADHVLTAATALSRQSERLAAEVDRFLVSIRAA</sequence>
<evidence type="ECO:0000259" key="7">
    <source>
        <dbReference type="PROSITE" id="PS50885"/>
    </source>
</evidence>
<keyword evidence="9" id="KW-1185">Reference proteome</keyword>
<dbReference type="PROSITE" id="PS50885">
    <property type="entry name" value="HAMP"/>
    <property type="match status" value="1"/>
</dbReference>
<evidence type="ECO:0000259" key="6">
    <source>
        <dbReference type="PROSITE" id="PS50111"/>
    </source>
</evidence>
<dbReference type="InterPro" id="IPR004089">
    <property type="entry name" value="MCPsignal_dom"/>
</dbReference>
<evidence type="ECO:0000256" key="2">
    <source>
        <dbReference type="ARBA" id="ARBA00029447"/>
    </source>
</evidence>
<dbReference type="OrthoDB" id="7345856at2"/>
<dbReference type="GO" id="GO:0004888">
    <property type="term" value="F:transmembrane signaling receptor activity"/>
    <property type="evidence" value="ECO:0007669"/>
    <property type="project" value="InterPro"/>
</dbReference>
<evidence type="ECO:0000256" key="3">
    <source>
        <dbReference type="PROSITE-ProRule" id="PRU00284"/>
    </source>
</evidence>
<dbReference type="PRINTS" id="PR00260">
    <property type="entry name" value="CHEMTRNSDUCR"/>
</dbReference>
<dbReference type="Pfam" id="PF00015">
    <property type="entry name" value="MCPsignal"/>
    <property type="match status" value="1"/>
</dbReference>
<dbReference type="Pfam" id="PF00672">
    <property type="entry name" value="HAMP"/>
    <property type="match status" value="1"/>
</dbReference>
<evidence type="ECO:0000313" key="9">
    <source>
        <dbReference type="Proteomes" id="UP000198704"/>
    </source>
</evidence>
<feature type="transmembrane region" description="Helical" evidence="5">
    <location>
        <begin position="13"/>
        <end position="32"/>
    </location>
</feature>
<dbReference type="SUPFAM" id="SSF158472">
    <property type="entry name" value="HAMP domain-like"/>
    <property type="match status" value="1"/>
</dbReference>
<dbReference type="EMBL" id="FNHS01000010">
    <property type="protein sequence ID" value="SDN68557.1"/>
    <property type="molecule type" value="Genomic_DNA"/>
</dbReference>
<dbReference type="GO" id="GO:0006935">
    <property type="term" value="P:chemotaxis"/>
    <property type="evidence" value="ECO:0007669"/>
    <property type="project" value="InterPro"/>
</dbReference>
<accession>A0A1H0DE62</accession>
<dbReference type="PANTHER" id="PTHR32089:SF112">
    <property type="entry name" value="LYSOZYME-LIKE PROTEIN-RELATED"/>
    <property type="match status" value="1"/>
</dbReference>
<dbReference type="CDD" id="cd06225">
    <property type="entry name" value="HAMP"/>
    <property type="match status" value="1"/>
</dbReference>
<reference evidence="9" key="1">
    <citation type="submission" date="2016-10" db="EMBL/GenBank/DDBJ databases">
        <authorList>
            <person name="Varghese N."/>
            <person name="Submissions S."/>
        </authorList>
    </citation>
    <scope>NUCLEOTIDE SEQUENCE [LARGE SCALE GENOMIC DNA]</scope>
    <source>
        <strain evidence="9">BL47</strain>
    </source>
</reference>
<dbReference type="Gene3D" id="6.10.340.10">
    <property type="match status" value="1"/>
</dbReference>
<keyword evidence="5" id="KW-0472">Membrane</keyword>
<feature type="domain" description="Methyl-accepting transducer" evidence="6">
    <location>
        <begin position="309"/>
        <end position="545"/>
    </location>
</feature>
<gene>
    <name evidence="8" type="ORF">SAMN05216360_110134</name>
</gene>
<evidence type="ECO:0000256" key="4">
    <source>
        <dbReference type="SAM" id="Coils"/>
    </source>
</evidence>